<evidence type="ECO:0000313" key="1">
    <source>
        <dbReference type="EMBL" id="QDU20180.1"/>
    </source>
</evidence>
<evidence type="ECO:0000313" key="2">
    <source>
        <dbReference type="Proteomes" id="UP000319576"/>
    </source>
</evidence>
<reference evidence="1 2" key="1">
    <citation type="submission" date="2019-02" db="EMBL/GenBank/DDBJ databases">
        <title>Deep-cultivation of Planctomycetes and their phenomic and genomic characterization uncovers novel biology.</title>
        <authorList>
            <person name="Wiegand S."/>
            <person name="Jogler M."/>
            <person name="Boedeker C."/>
            <person name="Pinto D."/>
            <person name="Vollmers J."/>
            <person name="Rivas-Marin E."/>
            <person name="Kohn T."/>
            <person name="Peeters S.H."/>
            <person name="Heuer A."/>
            <person name="Rast P."/>
            <person name="Oberbeckmann S."/>
            <person name="Bunk B."/>
            <person name="Jeske O."/>
            <person name="Meyerdierks A."/>
            <person name="Storesund J.E."/>
            <person name="Kallscheuer N."/>
            <person name="Luecker S."/>
            <person name="Lage O.M."/>
            <person name="Pohl T."/>
            <person name="Merkel B.J."/>
            <person name="Hornburger P."/>
            <person name="Mueller R.-W."/>
            <person name="Bruemmer F."/>
            <person name="Labrenz M."/>
            <person name="Spormann A.M."/>
            <person name="Op den Camp H."/>
            <person name="Overmann J."/>
            <person name="Amann R."/>
            <person name="Jetten M.S.M."/>
            <person name="Mascher T."/>
            <person name="Medema M.H."/>
            <person name="Devos D.P."/>
            <person name="Kaster A.-K."/>
            <person name="Ovreas L."/>
            <person name="Rohde M."/>
            <person name="Galperin M.Y."/>
            <person name="Jogler C."/>
        </authorList>
    </citation>
    <scope>NUCLEOTIDE SEQUENCE [LARGE SCALE GENOMIC DNA]</scope>
    <source>
        <strain evidence="1 2">ETA_A1</strain>
    </source>
</reference>
<dbReference type="KEGG" id="uli:ETAA1_21250"/>
<organism evidence="1 2">
    <name type="scientific">Urbifossiella limnaea</name>
    <dbReference type="NCBI Taxonomy" id="2528023"/>
    <lineage>
        <taxon>Bacteria</taxon>
        <taxon>Pseudomonadati</taxon>
        <taxon>Planctomycetota</taxon>
        <taxon>Planctomycetia</taxon>
        <taxon>Gemmatales</taxon>
        <taxon>Gemmataceae</taxon>
        <taxon>Urbifossiella</taxon>
    </lineage>
</organism>
<dbReference type="Pfam" id="PF13911">
    <property type="entry name" value="AhpC-TSA_2"/>
    <property type="match status" value="1"/>
</dbReference>
<protein>
    <recommendedName>
        <fullName evidence="3">Redoxin domain-containing protein</fullName>
    </recommendedName>
</protein>
<evidence type="ECO:0008006" key="3">
    <source>
        <dbReference type="Google" id="ProtNLM"/>
    </source>
</evidence>
<dbReference type="SUPFAM" id="SSF52833">
    <property type="entry name" value="Thioredoxin-like"/>
    <property type="match status" value="1"/>
</dbReference>
<keyword evidence="2" id="KW-1185">Reference proteome</keyword>
<name>A0A517XRP1_9BACT</name>
<dbReference type="EMBL" id="CP036273">
    <property type="protein sequence ID" value="QDU20180.1"/>
    <property type="molecule type" value="Genomic_DNA"/>
</dbReference>
<dbReference type="InterPro" id="IPR032801">
    <property type="entry name" value="PXL2A/B/C"/>
</dbReference>
<dbReference type="Proteomes" id="UP000319576">
    <property type="component" value="Chromosome"/>
</dbReference>
<gene>
    <name evidence="1" type="ORF">ETAA1_21250</name>
</gene>
<accession>A0A517XRP1</accession>
<dbReference type="AlphaFoldDB" id="A0A517XRP1"/>
<sequence>MDAARDEFAARGCSVLAVAQAKPEFLAHYLARHTYSVAFASDPERGAYRAFGLERTPFRTFLRPRVLLGYVAGMVRGFAPQQPYQGEDVFQLGGDFVLDRSGRTLFAYRSKDPTDRPAVSRLLAALPSSPPMP</sequence>
<dbReference type="InterPro" id="IPR036249">
    <property type="entry name" value="Thioredoxin-like_sf"/>
</dbReference>
<proteinExistence type="predicted"/>
<dbReference type="NCBIfam" id="NF040769">
    <property type="entry name" value="SelL_rel_redox"/>
    <property type="match status" value="1"/>
</dbReference>
<dbReference type="Gene3D" id="3.40.30.10">
    <property type="entry name" value="Glutaredoxin"/>
    <property type="match status" value="1"/>
</dbReference>